<dbReference type="GO" id="GO:0050660">
    <property type="term" value="F:flavin adenine dinucleotide binding"/>
    <property type="evidence" value="ECO:0007669"/>
    <property type="project" value="InterPro"/>
</dbReference>
<dbReference type="InterPro" id="IPR036250">
    <property type="entry name" value="AcylCo_DH-like_C"/>
</dbReference>
<protein>
    <submittedName>
        <fullName evidence="9">Acyl-CoA dehydrogenase</fullName>
    </submittedName>
</protein>
<dbReference type="EMBL" id="FNCC01000019">
    <property type="protein sequence ID" value="SDH31374.1"/>
    <property type="molecule type" value="Genomic_DNA"/>
</dbReference>
<organism evidence="9 10">
    <name type="scientific">Lentzea fradiae</name>
    <dbReference type="NCBI Taxonomy" id="200378"/>
    <lineage>
        <taxon>Bacteria</taxon>
        <taxon>Bacillati</taxon>
        <taxon>Actinomycetota</taxon>
        <taxon>Actinomycetes</taxon>
        <taxon>Pseudonocardiales</taxon>
        <taxon>Pseudonocardiaceae</taxon>
        <taxon>Lentzea</taxon>
    </lineage>
</organism>
<dbReference type="Pfam" id="PF00441">
    <property type="entry name" value="Acyl-CoA_dh_1"/>
    <property type="match status" value="2"/>
</dbReference>
<dbReference type="Gene3D" id="1.20.140.10">
    <property type="entry name" value="Butyryl-CoA Dehydrogenase, subunit A, domain 3"/>
    <property type="match status" value="2"/>
</dbReference>
<dbReference type="Pfam" id="PF02770">
    <property type="entry name" value="Acyl-CoA_dh_M"/>
    <property type="match status" value="1"/>
</dbReference>
<evidence type="ECO:0000259" key="6">
    <source>
        <dbReference type="Pfam" id="PF00441"/>
    </source>
</evidence>
<name>A0A1G8BE69_9PSEU</name>
<dbReference type="InterPro" id="IPR009100">
    <property type="entry name" value="AcylCoA_DH/oxidase_NM_dom_sf"/>
</dbReference>
<comment type="cofactor">
    <cofactor evidence="1">
        <name>FAD</name>
        <dbReference type="ChEBI" id="CHEBI:57692"/>
    </cofactor>
</comment>
<evidence type="ECO:0000256" key="3">
    <source>
        <dbReference type="ARBA" id="ARBA00022630"/>
    </source>
</evidence>
<feature type="domain" description="Acyl-CoA dehydrogenase/oxidase C-terminal" evidence="6">
    <location>
        <begin position="603"/>
        <end position="721"/>
    </location>
</feature>
<dbReference type="InterPro" id="IPR046373">
    <property type="entry name" value="Acyl-CoA_Oxase/DH_mid-dom_sf"/>
</dbReference>
<feature type="domain" description="Acyl-CoA oxidase/dehydrogenase middle" evidence="7">
    <location>
        <begin position="126"/>
        <end position="220"/>
    </location>
</feature>
<dbReference type="Gene3D" id="1.10.540.10">
    <property type="entry name" value="Acyl-CoA dehydrogenase/oxidase, N-terminal domain"/>
    <property type="match status" value="1"/>
</dbReference>
<dbReference type="Gene3D" id="2.40.110.10">
    <property type="entry name" value="Butyryl-CoA Dehydrogenase, subunit A, domain 2"/>
    <property type="match status" value="2"/>
</dbReference>
<evidence type="ECO:0000256" key="1">
    <source>
        <dbReference type="ARBA" id="ARBA00001974"/>
    </source>
</evidence>
<evidence type="ECO:0000259" key="8">
    <source>
        <dbReference type="Pfam" id="PF02771"/>
    </source>
</evidence>
<evidence type="ECO:0000256" key="4">
    <source>
        <dbReference type="ARBA" id="ARBA00022827"/>
    </source>
</evidence>
<dbReference type="PANTHER" id="PTHR43884">
    <property type="entry name" value="ACYL-COA DEHYDROGENASE"/>
    <property type="match status" value="1"/>
</dbReference>
<keyword evidence="10" id="KW-1185">Reference proteome</keyword>
<proteinExistence type="inferred from homology"/>
<dbReference type="Pfam" id="PF02771">
    <property type="entry name" value="Acyl-CoA_dh_N"/>
    <property type="match status" value="1"/>
</dbReference>
<accession>A0A1G8BE69</accession>
<feature type="domain" description="Acyl-CoA dehydrogenase/oxidase N-terminal" evidence="8">
    <location>
        <begin position="6"/>
        <end position="122"/>
    </location>
</feature>
<gene>
    <name evidence="9" type="ORF">SAMN05216553_11923</name>
</gene>
<evidence type="ECO:0000313" key="10">
    <source>
        <dbReference type="Proteomes" id="UP000199623"/>
    </source>
</evidence>
<dbReference type="SUPFAM" id="SSF47203">
    <property type="entry name" value="Acyl-CoA dehydrogenase C-terminal domain-like"/>
    <property type="match status" value="2"/>
</dbReference>
<sequence length="743" mass="78488">MIPVLTAEQRELRNVVRALLDTPEAVRIRERHACAAPGEEIDVRPVHRLLGERGLLAVSWPHEYGGGGRTAVEAAIVHEEIVRSGLPDLSYVVSICYVGDFLLTAAGEALRAAYLPLLASGEINACTLYSEPGAGSDLGALAGRAEPVGGGYRLHATKVHAQATRYADHALVAARIGERGEAKHDGITLFWVPLHAPGVRVEQVMGLDDHPYSRVELDGVEVPADHVIGPPGQGWPLLNAALTVERTGFEAHLKTRSWLEAVARRARRTGLAEDPLVADRLAALEVEVTAGGVLAWEMVGKQARREVDHVGSAMSKWYNTELGTPIARLALEVEGPAGVLNGRYPGEPGPGRAEQFLRQSPGLTLSAGTSEIMLYAISTGHLRVHAEQGGPSALDDPHAGFRRRLAGFLAGGGSGWAALSGANVVRLTLPPPAGGLGGRLGESLTAAEEMGKVLLRHPWAGTVALAEAVAADGPDSPWWPLVCAVADGKCSVAVTADLTGQRDALELTPADGGFVLTGTAECVPLADDADLLLVVATTASGPRFALVDRTAPGVSVDPRPDVSDGRLCRVVFDAAPVAAGEVLWSPGEPGGRDLLTRLWLRQAGHLLGVAQRALDLALAHTRRRRQFDAAIATFQHVSFRMAALATRLHAARRLLHRLADDHDHTRPDHRRAACALALVAELAADTTTDALHLHGASGLTGSAEVQRHYRTAAVEGLLFGSPRALRSVASPSGTTPARRPCES</sequence>
<dbReference type="InterPro" id="IPR037069">
    <property type="entry name" value="AcylCoA_DH/ox_N_sf"/>
</dbReference>
<dbReference type="InterPro" id="IPR009075">
    <property type="entry name" value="AcylCo_DH/oxidase_C"/>
</dbReference>
<dbReference type="OrthoDB" id="3778631at2"/>
<keyword evidence="3" id="KW-0285">Flavoprotein</keyword>
<evidence type="ECO:0000256" key="2">
    <source>
        <dbReference type="ARBA" id="ARBA00009347"/>
    </source>
</evidence>
<dbReference type="GO" id="GO:0003995">
    <property type="term" value="F:acyl-CoA dehydrogenase activity"/>
    <property type="evidence" value="ECO:0007669"/>
    <property type="project" value="TreeGrafter"/>
</dbReference>
<dbReference type="PANTHER" id="PTHR43884:SF20">
    <property type="entry name" value="ACYL-COA DEHYDROGENASE FADE28"/>
    <property type="match status" value="1"/>
</dbReference>
<evidence type="ECO:0000259" key="7">
    <source>
        <dbReference type="Pfam" id="PF02770"/>
    </source>
</evidence>
<dbReference type="STRING" id="200378.SAMN05216553_11923"/>
<dbReference type="AlphaFoldDB" id="A0A1G8BE69"/>
<comment type="similarity">
    <text evidence="2">Belongs to the acyl-CoA dehydrogenase family.</text>
</comment>
<dbReference type="RefSeq" id="WP_090058299.1">
    <property type="nucleotide sequence ID" value="NZ_FNCC01000019.1"/>
</dbReference>
<evidence type="ECO:0000256" key="5">
    <source>
        <dbReference type="ARBA" id="ARBA00023002"/>
    </source>
</evidence>
<dbReference type="InterPro" id="IPR013786">
    <property type="entry name" value="AcylCoA_DH/ox_N"/>
</dbReference>
<dbReference type="SUPFAM" id="SSF56645">
    <property type="entry name" value="Acyl-CoA dehydrogenase NM domain-like"/>
    <property type="match status" value="2"/>
</dbReference>
<dbReference type="Proteomes" id="UP000199623">
    <property type="component" value="Unassembled WGS sequence"/>
</dbReference>
<keyword evidence="5" id="KW-0560">Oxidoreductase</keyword>
<dbReference type="InterPro" id="IPR006091">
    <property type="entry name" value="Acyl-CoA_Oxase/DH_mid-dom"/>
</dbReference>
<evidence type="ECO:0000313" key="9">
    <source>
        <dbReference type="EMBL" id="SDH31374.1"/>
    </source>
</evidence>
<feature type="domain" description="Acyl-CoA dehydrogenase/oxidase C-terminal" evidence="6">
    <location>
        <begin position="232"/>
        <end position="378"/>
    </location>
</feature>
<reference evidence="10" key="1">
    <citation type="submission" date="2016-10" db="EMBL/GenBank/DDBJ databases">
        <authorList>
            <person name="Varghese N."/>
            <person name="Submissions S."/>
        </authorList>
    </citation>
    <scope>NUCLEOTIDE SEQUENCE [LARGE SCALE GENOMIC DNA]</scope>
    <source>
        <strain evidence="10">CGMCC 4.3506</strain>
    </source>
</reference>
<keyword evidence="4" id="KW-0274">FAD</keyword>